<evidence type="ECO:0000256" key="5">
    <source>
        <dbReference type="PIRSR" id="PIRSR000137-2"/>
    </source>
</evidence>
<dbReference type="GO" id="GO:0050660">
    <property type="term" value="F:flavin adenine dinucleotide binding"/>
    <property type="evidence" value="ECO:0007669"/>
    <property type="project" value="InterPro"/>
</dbReference>
<dbReference type="Proteomes" id="UP000195569">
    <property type="component" value="Unassembled WGS sequence"/>
</dbReference>
<keyword evidence="4 5" id="KW-0274">FAD</keyword>
<dbReference type="AlphaFoldDB" id="A0A1N7SGA0"/>
<feature type="domain" description="Glucose-methanol-choline oxidoreductase N-terminal" evidence="7">
    <location>
        <begin position="83"/>
        <end position="106"/>
    </location>
</feature>
<dbReference type="PANTHER" id="PTHR11552:SF147">
    <property type="entry name" value="CHOLINE DEHYDROGENASE, MITOCHONDRIAL"/>
    <property type="match status" value="1"/>
</dbReference>
<dbReference type="InterPro" id="IPR036188">
    <property type="entry name" value="FAD/NAD-bd_sf"/>
</dbReference>
<dbReference type="OrthoDB" id="9785276at2"/>
<evidence type="ECO:0000313" key="9">
    <source>
        <dbReference type="EMBL" id="SIT46364.1"/>
    </source>
</evidence>
<evidence type="ECO:0000259" key="7">
    <source>
        <dbReference type="PROSITE" id="PS00623"/>
    </source>
</evidence>
<dbReference type="PROSITE" id="PS00624">
    <property type="entry name" value="GMC_OXRED_2"/>
    <property type="match status" value="1"/>
</dbReference>
<dbReference type="InterPro" id="IPR012132">
    <property type="entry name" value="GMC_OxRdtase"/>
</dbReference>
<reference evidence="9" key="1">
    <citation type="submission" date="2016-12" db="EMBL/GenBank/DDBJ databases">
        <authorList>
            <person name="Moulin L."/>
        </authorList>
    </citation>
    <scope>NUCLEOTIDE SEQUENCE [LARGE SCALE GENOMIC DNA]</scope>
    <source>
        <strain evidence="9">STM 7183</strain>
    </source>
</reference>
<dbReference type="PIRSF" id="PIRSF000137">
    <property type="entry name" value="Alcohol_oxidase"/>
    <property type="match status" value="1"/>
</dbReference>
<gene>
    <name evidence="9" type="ORF">BN2476_500183</name>
</gene>
<comment type="cofactor">
    <cofactor evidence="1 5">
        <name>FAD</name>
        <dbReference type="ChEBI" id="CHEBI:57692"/>
    </cofactor>
</comment>
<dbReference type="SUPFAM" id="SSF54373">
    <property type="entry name" value="FAD-linked reductases, C-terminal domain"/>
    <property type="match status" value="1"/>
</dbReference>
<evidence type="ECO:0000256" key="2">
    <source>
        <dbReference type="ARBA" id="ARBA00010790"/>
    </source>
</evidence>
<dbReference type="EMBL" id="CYGY02000050">
    <property type="protein sequence ID" value="SIT46364.1"/>
    <property type="molecule type" value="Genomic_DNA"/>
</dbReference>
<protein>
    <submittedName>
        <fullName evidence="9">Glucose-methanol-choline oxidoreductase</fullName>
    </submittedName>
</protein>
<accession>A0A1N7SGA0</accession>
<evidence type="ECO:0000256" key="4">
    <source>
        <dbReference type="ARBA" id="ARBA00022827"/>
    </source>
</evidence>
<dbReference type="Gene3D" id="3.30.560.10">
    <property type="entry name" value="Glucose Oxidase, domain 3"/>
    <property type="match status" value="1"/>
</dbReference>
<comment type="similarity">
    <text evidence="2 6">Belongs to the GMC oxidoreductase family.</text>
</comment>
<keyword evidence="3 6" id="KW-0285">Flavoprotein</keyword>
<dbReference type="PANTHER" id="PTHR11552">
    <property type="entry name" value="GLUCOSE-METHANOL-CHOLINE GMC OXIDOREDUCTASE"/>
    <property type="match status" value="1"/>
</dbReference>
<dbReference type="GO" id="GO:0016614">
    <property type="term" value="F:oxidoreductase activity, acting on CH-OH group of donors"/>
    <property type="evidence" value="ECO:0007669"/>
    <property type="project" value="InterPro"/>
</dbReference>
<evidence type="ECO:0000313" key="10">
    <source>
        <dbReference type="Proteomes" id="UP000195569"/>
    </source>
</evidence>
<keyword evidence="10" id="KW-1185">Reference proteome</keyword>
<evidence type="ECO:0000256" key="3">
    <source>
        <dbReference type="ARBA" id="ARBA00022630"/>
    </source>
</evidence>
<dbReference type="Pfam" id="PF05199">
    <property type="entry name" value="GMC_oxred_C"/>
    <property type="match status" value="1"/>
</dbReference>
<dbReference type="PROSITE" id="PS00623">
    <property type="entry name" value="GMC_OXRED_1"/>
    <property type="match status" value="1"/>
</dbReference>
<comment type="caution">
    <text evidence="9">The sequence shown here is derived from an EMBL/GenBank/DDBJ whole genome shotgun (WGS) entry which is preliminary data.</text>
</comment>
<dbReference type="InterPro" id="IPR000172">
    <property type="entry name" value="GMC_OxRdtase_N"/>
</dbReference>
<dbReference type="Gene3D" id="3.50.50.60">
    <property type="entry name" value="FAD/NAD(P)-binding domain"/>
    <property type="match status" value="1"/>
</dbReference>
<organism evidence="9 10">
    <name type="scientific">Paraburkholderia piptadeniae</name>
    <dbReference type="NCBI Taxonomy" id="1701573"/>
    <lineage>
        <taxon>Bacteria</taxon>
        <taxon>Pseudomonadati</taxon>
        <taxon>Pseudomonadota</taxon>
        <taxon>Betaproteobacteria</taxon>
        <taxon>Burkholderiales</taxon>
        <taxon>Burkholderiaceae</taxon>
        <taxon>Paraburkholderia</taxon>
    </lineage>
</organism>
<sequence>MDASSFDFIIVGAGSAGCILADRLSESGDFRVLLLEAGDADDSFWIRMPLGFAKLFYHPRYNWRYHTTPQAELANQRVYTPRGKVLGGSGSINAMIYVRGQRRDFDDWAAQGNAGWSYDDVLPWFKRIESHPLGDTEWHSSGGKIRVTRDAVHPICENFFRACDELGFPRNDDFNGARFEGAGVYDINTRDGQRDSSCAAYLRQAMKRPNLVVETGALVERVLFDGNRTAVGVSVLIRGHRHEFRVNREVILSAGAVETPRLLQCSGVGDATLLQQHQIPVVHDAPAVGRNLQDHLCASYYFEATRPTVNDEVRTWPQQAAAMLKYLLRREGIFATTVKAGGFFRTSEAEPHPNMQLYFNPLSYVLPESGGMPKVEPYSGYTMFFAPCRPTSRGSVQLSSPDIHVPPRIDPNYLSTEHDQAEAIAGSKLIRRLAATAGLLEVTRAEVRPAETVTDDASMLQFFREQSGSIYHLCGSCAMGSDTRTSVVNSELQVHGIARLRIVDASIFPNITSGNINAPTMMVAERAAQLFLTHQGTTESRGAARVADVQA</sequence>
<evidence type="ECO:0000256" key="6">
    <source>
        <dbReference type="RuleBase" id="RU003968"/>
    </source>
</evidence>
<dbReference type="InterPro" id="IPR007867">
    <property type="entry name" value="GMC_OxRtase_C"/>
</dbReference>
<name>A0A1N7SGA0_9BURK</name>
<proteinExistence type="inferred from homology"/>
<feature type="binding site" evidence="5">
    <location>
        <position position="219"/>
    </location>
    <ligand>
        <name>FAD</name>
        <dbReference type="ChEBI" id="CHEBI:57692"/>
    </ligand>
</feature>
<dbReference type="Pfam" id="PF00732">
    <property type="entry name" value="GMC_oxred_N"/>
    <property type="match status" value="1"/>
</dbReference>
<evidence type="ECO:0000259" key="8">
    <source>
        <dbReference type="PROSITE" id="PS00624"/>
    </source>
</evidence>
<feature type="binding site" evidence="5">
    <location>
        <position position="85"/>
    </location>
    <ligand>
        <name>FAD</name>
        <dbReference type="ChEBI" id="CHEBI:57692"/>
    </ligand>
</feature>
<evidence type="ECO:0000256" key="1">
    <source>
        <dbReference type="ARBA" id="ARBA00001974"/>
    </source>
</evidence>
<dbReference type="SUPFAM" id="SSF51905">
    <property type="entry name" value="FAD/NAD(P)-binding domain"/>
    <property type="match status" value="1"/>
</dbReference>
<feature type="domain" description="Glucose-methanol-choline oxidoreductase N-terminal" evidence="8">
    <location>
        <begin position="255"/>
        <end position="269"/>
    </location>
</feature>
<dbReference type="RefSeq" id="WP_087737032.1">
    <property type="nucleotide sequence ID" value="NZ_CYGY02000050.1"/>
</dbReference>